<keyword evidence="9" id="KW-1185">Reference proteome</keyword>
<gene>
    <name evidence="8" type="primary">aqpZ2</name>
    <name evidence="8" type="ORF">Poly59_43530</name>
</gene>
<dbReference type="InterPro" id="IPR034294">
    <property type="entry name" value="Aquaporin_transptr"/>
</dbReference>
<feature type="transmembrane region" description="Helical" evidence="7">
    <location>
        <begin position="196"/>
        <end position="217"/>
    </location>
</feature>
<protein>
    <submittedName>
        <fullName evidence="8">Aquaporin Z 2</fullName>
    </submittedName>
</protein>
<dbReference type="PANTHER" id="PTHR45724:SF13">
    <property type="entry name" value="AQUAPORIN NIP1-1-RELATED"/>
    <property type="match status" value="1"/>
</dbReference>
<name>A0A5C6EQQ6_9BACT</name>
<dbReference type="Gene3D" id="1.20.1080.10">
    <property type="entry name" value="Glycerol uptake facilitator protein"/>
    <property type="match status" value="1"/>
</dbReference>
<evidence type="ECO:0000256" key="3">
    <source>
        <dbReference type="ARBA" id="ARBA00022692"/>
    </source>
</evidence>
<feature type="transmembrane region" description="Helical" evidence="7">
    <location>
        <begin position="12"/>
        <end position="29"/>
    </location>
</feature>
<feature type="transmembrane region" description="Helical" evidence="7">
    <location>
        <begin position="153"/>
        <end position="176"/>
    </location>
</feature>
<keyword evidence="3 6" id="KW-0812">Transmembrane</keyword>
<organism evidence="8 9">
    <name type="scientific">Rubripirellula reticaptiva</name>
    <dbReference type="NCBI Taxonomy" id="2528013"/>
    <lineage>
        <taxon>Bacteria</taxon>
        <taxon>Pseudomonadati</taxon>
        <taxon>Planctomycetota</taxon>
        <taxon>Planctomycetia</taxon>
        <taxon>Pirellulales</taxon>
        <taxon>Pirellulaceae</taxon>
        <taxon>Rubripirellula</taxon>
    </lineage>
</organism>
<keyword evidence="2 6" id="KW-0813">Transport</keyword>
<evidence type="ECO:0000256" key="6">
    <source>
        <dbReference type="RuleBase" id="RU000477"/>
    </source>
</evidence>
<evidence type="ECO:0000256" key="7">
    <source>
        <dbReference type="SAM" id="Phobius"/>
    </source>
</evidence>
<evidence type="ECO:0000313" key="8">
    <source>
        <dbReference type="EMBL" id="TWU49729.1"/>
    </source>
</evidence>
<dbReference type="PROSITE" id="PS00221">
    <property type="entry name" value="MIP"/>
    <property type="match status" value="1"/>
</dbReference>
<comment type="subcellular location">
    <subcellularLocation>
        <location evidence="1">Membrane</location>
        <topology evidence="1">Multi-pass membrane protein</topology>
    </subcellularLocation>
</comment>
<keyword evidence="5 7" id="KW-0472">Membrane</keyword>
<dbReference type="RefSeq" id="WP_146535934.1">
    <property type="nucleotide sequence ID" value="NZ_SJPX01000004.1"/>
</dbReference>
<dbReference type="InterPro" id="IPR022357">
    <property type="entry name" value="MIP_CS"/>
</dbReference>
<dbReference type="PRINTS" id="PR00783">
    <property type="entry name" value="MINTRINSICP"/>
</dbReference>
<reference evidence="8 9" key="1">
    <citation type="submission" date="2019-02" db="EMBL/GenBank/DDBJ databases">
        <title>Deep-cultivation of Planctomycetes and their phenomic and genomic characterization uncovers novel biology.</title>
        <authorList>
            <person name="Wiegand S."/>
            <person name="Jogler M."/>
            <person name="Boedeker C."/>
            <person name="Pinto D."/>
            <person name="Vollmers J."/>
            <person name="Rivas-Marin E."/>
            <person name="Kohn T."/>
            <person name="Peeters S.H."/>
            <person name="Heuer A."/>
            <person name="Rast P."/>
            <person name="Oberbeckmann S."/>
            <person name="Bunk B."/>
            <person name="Jeske O."/>
            <person name="Meyerdierks A."/>
            <person name="Storesund J.E."/>
            <person name="Kallscheuer N."/>
            <person name="Luecker S."/>
            <person name="Lage O.M."/>
            <person name="Pohl T."/>
            <person name="Merkel B.J."/>
            <person name="Hornburger P."/>
            <person name="Mueller R.-W."/>
            <person name="Bruemmer F."/>
            <person name="Labrenz M."/>
            <person name="Spormann A.M."/>
            <person name="Op Den Camp H."/>
            <person name="Overmann J."/>
            <person name="Amann R."/>
            <person name="Jetten M.S.M."/>
            <person name="Mascher T."/>
            <person name="Medema M.H."/>
            <person name="Devos D.P."/>
            <person name="Kaster A.-K."/>
            <person name="Ovreas L."/>
            <person name="Rohde M."/>
            <person name="Galperin M.Y."/>
            <person name="Jogler C."/>
        </authorList>
    </citation>
    <scope>NUCLEOTIDE SEQUENCE [LARGE SCALE GENOMIC DNA]</scope>
    <source>
        <strain evidence="8 9">Poly59</strain>
    </source>
</reference>
<proteinExistence type="inferred from homology"/>
<evidence type="ECO:0000256" key="5">
    <source>
        <dbReference type="ARBA" id="ARBA00023136"/>
    </source>
</evidence>
<dbReference type="GO" id="GO:0015267">
    <property type="term" value="F:channel activity"/>
    <property type="evidence" value="ECO:0007669"/>
    <property type="project" value="InterPro"/>
</dbReference>
<evidence type="ECO:0000256" key="4">
    <source>
        <dbReference type="ARBA" id="ARBA00022989"/>
    </source>
</evidence>
<sequence length="220" mass="22325">MQTPLPTRCLSEFLGTFFLVVIGCGAIAVDVRTLALTHVGVAIVWGLIVLTMIYAIGSVSGAHMNPAVTIAFACFRKLPVKDVIGYVPAQCLGALAGALAIRSVLGLDDGLLGATTVKAGLSPLAGMAVEAMMTAILMFVVMGVSTGAKEESITAGIAVGATIAMEAFVAGPLTAASMNPARSIGPALASGHLTDLWVYIVGPILGAIVGGLLRIAIHKK</sequence>
<dbReference type="OrthoDB" id="9807293at2"/>
<evidence type="ECO:0000313" key="9">
    <source>
        <dbReference type="Proteomes" id="UP000317977"/>
    </source>
</evidence>
<dbReference type="InterPro" id="IPR000425">
    <property type="entry name" value="MIP"/>
</dbReference>
<comment type="similarity">
    <text evidence="6">Belongs to the MIP/aquaporin (TC 1.A.8) family.</text>
</comment>
<feature type="transmembrane region" description="Helical" evidence="7">
    <location>
        <begin position="121"/>
        <end position="141"/>
    </location>
</feature>
<dbReference type="Pfam" id="PF00230">
    <property type="entry name" value="MIP"/>
    <property type="match status" value="1"/>
</dbReference>
<dbReference type="SUPFAM" id="SSF81338">
    <property type="entry name" value="Aquaporin-like"/>
    <property type="match status" value="1"/>
</dbReference>
<dbReference type="EMBL" id="SJPX01000004">
    <property type="protein sequence ID" value="TWU49729.1"/>
    <property type="molecule type" value="Genomic_DNA"/>
</dbReference>
<accession>A0A5C6EQQ6</accession>
<dbReference type="PANTHER" id="PTHR45724">
    <property type="entry name" value="AQUAPORIN NIP2-1"/>
    <property type="match status" value="1"/>
</dbReference>
<feature type="transmembrane region" description="Helical" evidence="7">
    <location>
        <begin position="35"/>
        <end position="56"/>
    </location>
</feature>
<dbReference type="AlphaFoldDB" id="A0A5C6EQQ6"/>
<dbReference type="GO" id="GO:0016020">
    <property type="term" value="C:membrane"/>
    <property type="evidence" value="ECO:0007669"/>
    <property type="project" value="UniProtKB-SubCell"/>
</dbReference>
<dbReference type="NCBIfam" id="TIGR00861">
    <property type="entry name" value="MIP"/>
    <property type="match status" value="1"/>
</dbReference>
<comment type="caution">
    <text evidence="8">The sequence shown here is derived from an EMBL/GenBank/DDBJ whole genome shotgun (WGS) entry which is preliminary data.</text>
</comment>
<dbReference type="Proteomes" id="UP000317977">
    <property type="component" value="Unassembled WGS sequence"/>
</dbReference>
<keyword evidence="4 7" id="KW-1133">Transmembrane helix</keyword>
<feature type="transmembrane region" description="Helical" evidence="7">
    <location>
        <begin position="83"/>
        <end position="101"/>
    </location>
</feature>
<dbReference type="InterPro" id="IPR023271">
    <property type="entry name" value="Aquaporin-like"/>
</dbReference>
<evidence type="ECO:0000256" key="1">
    <source>
        <dbReference type="ARBA" id="ARBA00004141"/>
    </source>
</evidence>
<evidence type="ECO:0000256" key="2">
    <source>
        <dbReference type="ARBA" id="ARBA00022448"/>
    </source>
</evidence>